<dbReference type="Proteomes" id="UP001211987">
    <property type="component" value="Unassembled WGS sequence"/>
</dbReference>
<evidence type="ECO:0000256" key="2">
    <source>
        <dbReference type="ARBA" id="ARBA00013064"/>
    </source>
</evidence>
<dbReference type="EMBL" id="QUSL01000002">
    <property type="protein sequence ID" value="RGD87061.1"/>
    <property type="molecule type" value="Genomic_DNA"/>
</dbReference>
<dbReference type="EMBL" id="JAQLKE010000016">
    <property type="protein sequence ID" value="MDB7084236.1"/>
    <property type="molecule type" value="Genomic_DNA"/>
</dbReference>
<dbReference type="PANTHER" id="PTHR39181">
    <property type="entry name" value="TYROSINE-PROTEIN PHOSPHATASE YWQE"/>
    <property type="match status" value="1"/>
</dbReference>
<organism evidence="7 8">
    <name type="scientific">Thomasclavelia ramosa</name>
    <dbReference type="NCBI Taxonomy" id="1547"/>
    <lineage>
        <taxon>Bacteria</taxon>
        <taxon>Bacillati</taxon>
        <taxon>Bacillota</taxon>
        <taxon>Erysipelotrichia</taxon>
        <taxon>Erysipelotrichales</taxon>
        <taxon>Coprobacillaceae</taxon>
        <taxon>Thomasclavelia</taxon>
    </lineage>
</organism>
<dbReference type="AlphaFoldDB" id="A0A3E3AEC0"/>
<keyword evidence="4" id="KW-0904">Protein phosphatase</keyword>
<proteinExistence type="inferred from homology"/>
<reference evidence="7 8" key="1">
    <citation type="submission" date="2018-08" db="EMBL/GenBank/DDBJ databases">
        <title>A genome reference for cultivated species of the human gut microbiota.</title>
        <authorList>
            <person name="Zou Y."/>
            <person name="Xue W."/>
            <person name="Luo G."/>
        </authorList>
    </citation>
    <scope>NUCLEOTIDE SEQUENCE [LARGE SCALE GENOMIC DNA]</scope>
    <source>
        <strain evidence="7 8">OM06-4</strain>
    </source>
</reference>
<name>A0A3E3AEC0_9FIRM</name>
<evidence type="ECO:0000313" key="6">
    <source>
        <dbReference type="EMBL" id="MDB7084236.1"/>
    </source>
</evidence>
<comment type="catalytic activity">
    <reaction evidence="5">
        <text>O-phospho-L-tyrosyl-[protein] + H2O = L-tyrosyl-[protein] + phosphate</text>
        <dbReference type="Rhea" id="RHEA:10684"/>
        <dbReference type="Rhea" id="RHEA-COMP:10136"/>
        <dbReference type="Rhea" id="RHEA-COMP:20101"/>
        <dbReference type="ChEBI" id="CHEBI:15377"/>
        <dbReference type="ChEBI" id="CHEBI:43474"/>
        <dbReference type="ChEBI" id="CHEBI:46858"/>
        <dbReference type="ChEBI" id="CHEBI:61978"/>
        <dbReference type="EC" id="3.1.3.48"/>
    </reaction>
</comment>
<evidence type="ECO:0000256" key="3">
    <source>
        <dbReference type="ARBA" id="ARBA00022801"/>
    </source>
</evidence>
<evidence type="ECO:0000313" key="8">
    <source>
        <dbReference type="Proteomes" id="UP000261032"/>
    </source>
</evidence>
<dbReference type="SUPFAM" id="SSF89550">
    <property type="entry name" value="PHP domain-like"/>
    <property type="match status" value="1"/>
</dbReference>
<keyword evidence="3" id="KW-0378">Hydrolase</keyword>
<dbReference type="PANTHER" id="PTHR39181:SF1">
    <property type="entry name" value="TYROSINE-PROTEIN PHOSPHATASE YWQE"/>
    <property type="match status" value="1"/>
</dbReference>
<dbReference type="Pfam" id="PF19567">
    <property type="entry name" value="CpsB_CapC"/>
    <property type="match status" value="1"/>
</dbReference>
<dbReference type="PIRSF" id="PIRSF016557">
    <property type="entry name" value="Caps_synth_CpsB"/>
    <property type="match status" value="1"/>
</dbReference>
<dbReference type="RefSeq" id="WP_003536455.1">
    <property type="nucleotide sequence ID" value="NZ_AP031443.1"/>
</dbReference>
<protein>
    <recommendedName>
        <fullName evidence="2">protein-tyrosine-phosphatase</fullName>
        <ecNumber evidence="2">3.1.3.48</ecNumber>
    </recommendedName>
</protein>
<dbReference type="EC" id="3.1.3.48" evidence="2"/>
<evidence type="ECO:0000256" key="1">
    <source>
        <dbReference type="ARBA" id="ARBA00005750"/>
    </source>
</evidence>
<evidence type="ECO:0000256" key="5">
    <source>
        <dbReference type="ARBA" id="ARBA00051722"/>
    </source>
</evidence>
<dbReference type="Gene3D" id="3.20.20.140">
    <property type="entry name" value="Metal-dependent hydrolases"/>
    <property type="match status" value="1"/>
</dbReference>
<reference evidence="6" key="2">
    <citation type="submission" date="2023-01" db="EMBL/GenBank/DDBJ databases">
        <title>Human gut microbiome strain richness.</title>
        <authorList>
            <person name="Chen-Liaw A."/>
        </authorList>
    </citation>
    <scope>NUCLEOTIDE SEQUENCE</scope>
    <source>
        <strain evidence="6">1001217st2_G6_1001217B_191108</strain>
    </source>
</reference>
<comment type="similarity">
    <text evidence="1">Belongs to the metallo-dependent hydrolases superfamily. CpsB/CapC family.</text>
</comment>
<dbReference type="InterPro" id="IPR016667">
    <property type="entry name" value="Caps_polysacc_synth_CpsB/CapC"/>
</dbReference>
<dbReference type="InterPro" id="IPR016195">
    <property type="entry name" value="Pol/histidinol_Pase-like"/>
</dbReference>
<dbReference type="GeneID" id="64195187"/>
<evidence type="ECO:0000256" key="4">
    <source>
        <dbReference type="ARBA" id="ARBA00022912"/>
    </source>
</evidence>
<evidence type="ECO:0000313" key="7">
    <source>
        <dbReference type="EMBL" id="RGD87061.1"/>
    </source>
</evidence>
<gene>
    <name evidence="7" type="ORF">DXB93_02535</name>
    <name evidence="6" type="ORF">PM738_10515</name>
</gene>
<dbReference type="Proteomes" id="UP000261032">
    <property type="component" value="Unassembled WGS sequence"/>
</dbReference>
<sequence length="258" mass="30029">MAFIDIHSHYAWNVDDGIETREDAQAALKKAQIQNITKIVATPHLTPGTTTAKEFEQIKERIEELKKLAKEYQIEIYPGCEVMLNGDYLELLDNHQYLTINNGPYLLVEFNVTQKLPEDYDDRLYEYGIKQKIVIAHVERYFHHSIDLNLIQEWIDRGYIIQVNSTSLLGIHGSMIQENAYQLLDNGMVHVIANDVHRPNGKRSVNLQETYEVLAKKYQAEDLTRLMYDNPLAIINGHAPELIKVRKISKLPWFKRRK</sequence>
<dbReference type="GO" id="GO:0004725">
    <property type="term" value="F:protein tyrosine phosphatase activity"/>
    <property type="evidence" value="ECO:0007669"/>
    <property type="project" value="UniProtKB-EC"/>
</dbReference>
<accession>A0A3E3AEC0</accession>
<comment type="caution">
    <text evidence="7">The sequence shown here is derived from an EMBL/GenBank/DDBJ whole genome shotgun (WGS) entry which is preliminary data.</text>
</comment>
<dbReference type="GO" id="GO:0030145">
    <property type="term" value="F:manganese ion binding"/>
    <property type="evidence" value="ECO:0007669"/>
    <property type="project" value="InterPro"/>
</dbReference>